<accession>A0A2T7EJM1</accession>
<name>A0A2T7EJM1_9POAL</name>
<feature type="region of interest" description="Disordered" evidence="1">
    <location>
        <begin position="71"/>
        <end position="133"/>
    </location>
</feature>
<organism evidence="2 3">
    <name type="scientific">Panicum hallii var. hallii</name>
    <dbReference type="NCBI Taxonomy" id="1504633"/>
    <lineage>
        <taxon>Eukaryota</taxon>
        <taxon>Viridiplantae</taxon>
        <taxon>Streptophyta</taxon>
        <taxon>Embryophyta</taxon>
        <taxon>Tracheophyta</taxon>
        <taxon>Spermatophyta</taxon>
        <taxon>Magnoliopsida</taxon>
        <taxon>Liliopsida</taxon>
        <taxon>Poales</taxon>
        <taxon>Poaceae</taxon>
        <taxon>PACMAD clade</taxon>
        <taxon>Panicoideae</taxon>
        <taxon>Panicodae</taxon>
        <taxon>Paniceae</taxon>
        <taxon>Panicinae</taxon>
        <taxon>Panicum</taxon>
        <taxon>Panicum sect. Panicum</taxon>
    </lineage>
</organism>
<dbReference type="AlphaFoldDB" id="A0A2T7EJM1"/>
<feature type="region of interest" description="Disordered" evidence="1">
    <location>
        <begin position="1"/>
        <end position="38"/>
    </location>
</feature>
<proteinExistence type="predicted"/>
<keyword evidence="3" id="KW-1185">Reference proteome</keyword>
<reference evidence="2 3" key="1">
    <citation type="submission" date="2018-04" db="EMBL/GenBank/DDBJ databases">
        <title>WGS assembly of Panicum hallii var. hallii HAL2.</title>
        <authorList>
            <person name="Lovell J."/>
            <person name="Jenkins J."/>
            <person name="Lowry D."/>
            <person name="Mamidi S."/>
            <person name="Sreedasyam A."/>
            <person name="Weng X."/>
            <person name="Barry K."/>
            <person name="Bonette J."/>
            <person name="Campitelli B."/>
            <person name="Daum C."/>
            <person name="Gordon S."/>
            <person name="Gould B."/>
            <person name="Lipzen A."/>
            <person name="MacQueen A."/>
            <person name="Palacio-Mejia J."/>
            <person name="Plott C."/>
            <person name="Shakirov E."/>
            <person name="Shu S."/>
            <person name="Yoshinaga Y."/>
            <person name="Zane M."/>
            <person name="Rokhsar D."/>
            <person name="Grimwood J."/>
            <person name="Schmutz J."/>
            <person name="Juenger T."/>
        </authorList>
    </citation>
    <scope>NUCLEOTIDE SEQUENCE [LARGE SCALE GENOMIC DNA]</scope>
    <source>
        <strain evidence="3">cv. HAL2</strain>
    </source>
</reference>
<evidence type="ECO:0000256" key="1">
    <source>
        <dbReference type="SAM" id="MobiDB-lite"/>
    </source>
</evidence>
<dbReference type="EMBL" id="CM009751">
    <property type="protein sequence ID" value="PUZ68018.1"/>
    <property type="molecule type" value="Genomic_DNA"/>
</dbReference>
<dbReference type="Proteomes" id="UP000244336">
    <property type="component" value="Chromosome 3"/>
</dbReference>
<feature type="compositionally biased region" description="Basic and acidic residues" evidence="1">
    <location>
        <begin position="26"/>
        <end position="38"/>
    </location>
</feature>
<sequence>MTIAGKPWPRQEAHTQAHQRATLRSSKQEDNDRRRDLHGAETTMSILASARSAPAKHIIRGDQEQAVIKTAASSNDGGVETRRTAPAEKGTPAAWGRRPKTVKRVTAQRWTGGAPCRLQKNGQPISLSSTTSE</sequence>
<feature type="compositionally biased region" description="Polar residues" evidence="1">
    <location>
        <begin position="120"/>
        <end position="133"/>
    </location>
</feature>
<gene>
    <name evidence="2" type="ORF">GQ55_3G480900</name>
</gene>
<evidence type="ECO:0000313" key="2">
    <source>
        <dbReference type="EMBL" id="PUZ68018.1"/>
    </source>
</evidence>
<protein>
    <submittedName>
        <fullName evidence="2">Uncharacterized protein</fullName>
    </submittedName>
</protein>
<feature type="compositionally biased region" description="Polar residues" evidence="1">
    <location>
        <begin position="16"/>
        <end position="25"/>
    </location>
</feature>
<evidence type="ECO:0000313" key="3">
    <source>
        <dbReference type="Proteomes" id="UP000244336"/>
    </source>
</evidence>
<dbReference type="Gramene" id="PUZ68018">
    <property type="protein sequence ID" value="PUZ68018"/>
    <property type="gene ID" value="GQ55_3G480900"/>
</dbReference>